<evidence type="ECO:0000256" key="2">
    <source>
        <dbReference type="ARBA" id="ARBA00022448"/>
    </source>
</evidence>
<keyword evidence="5 9" id="KW-0653">Protein transport</keyword>
<dbReference type="PROSITE" id="PS01067">
    <property type="entry name" value="SECE_SEC61G"/>
    <property type="match status" value="1"/>
</dbReference>
<dbReference type="InterPro" id="IPR038379">
    <property type="entry name" value="SecE_sf"/>
</dbReference>
<evidence type="ECO:0000256" key="4">
    <source>
        <dbReference type="ARBA" id="ARBA00022692"/>
    </source>
</evidence>
<evidence type="ECO:0000256" key="1">
    <source>
        <dbReference type="ARBA" id="ARBA00004370"/>
    </source>
</evidence>
<evidence type="ECO:0000256" key="6">
    <source>
        <dbReference type="ARBA" id="ARBA00022989"/>
    </source>
</evidence>
<comment type="function">
    <text evidence="9">Essential subunit of the Sec protein translocation channel SecYEG. Clamps together the 2 halves of SecY. May contact the channel plug during translocation.</text>
</comment>
<dbReference type="Proteomes" id="UP000824109">
    <property type="component" value="Unassembled WGS sequence"/>
</dbReference>
<dbReference type="InterPro" id="IPR005807">
    <property type="entry name" value="SecE_bac"/>
</dbReference>
<dbReference type="GO" id="GO:0009306">
    <property type="term" value="P:protein secretion"/>
    <property type="evidence" value="ECO:0007669"/>
    <property type="project" value="UniProtKB-UniRule"/>
</dbReference>
<keyword evidence="8 9" id="KW-0472">Membrane</keyword>
<keyword evidence="7 9" id="KW-0811">Translocation</keyword>
<reference evidence="10" key="1">
    <citation type="submission" date="2020-10" db="EMBL/GenBank/DDBJ databases">
        <authorList>
            <person name="Gilroy R."/>
        </authorList>
    </citation>
    <scope>NUCLEOTIDE SEQUENCE</scope>
    <source>
        <strain evidence="10">USAMLcec3-3695</strain>
    </source>
</reference>
<dbReference type="GO" id="GO:0043952">
    <property type="term" value="P:protein transport by the Sec complex"/>
    <property type="evidence" value="ECO:0007669"/>
    <property type="project" value="UniProtKB-UniRule"/>
</dbReference>
<dbReference type="InterPro" id="IPR001901">
    <property type="entry name" value="Translocase_SecE/Sec61-g"/>
</dbReference>
<dbReference type="PANTHER" id="PTHR33910">
    <property type="entry name" value="PROTEIN TRANSLOCASE SUBUNIT SECE"/>
    <property type="match status" value="1"/>
</dbReference>
<dbReference type="EMBL" id="DVNB01000087">
    <property type="protein sequence ID" value="HIU57842.1"/>
    <property type="molecule type" value="Genomic_DNA"/>
</dbReference>
<dbReference type="Pfam" id="PF00584">
    <property type="entry name" value="SecE"/>
    <property type="match status" value="1"/>
</dbReference>
<dbReference type="PANTHER" id="PTHR33910:SF1">
    <property type="entry name" value="PROTEIN TRANSLOCASE SUBUNIT SECE"/>
    <property type="match status" value="1"/>
</dbReference>
<evidence type="ECO:0000256" key="9">
    <source>
        <dbReference type="HAMAP-Rule" id="MF_00422"/>
    </source>
</evidence>
<dbReference type="GO" id="GO:0008320">
    <property type="term" value="F:protein transmembrane transporter activity"/>
    <property type="evidence" value="ECO:0007669"/>
    <property type="project" value="UniProtKB-UniRule"/>
</dbReference>
<dbReference type="HAMAP" id="MF_00422">
    <property type="entry name" value="SecE"/>
    <property type="match status" value="1"/>
</dbReference>
<keyword evidence="4 9" id="KW-0812">Transmembrane</keyword>
<gene>
    <name evidence="9 10" type="primary">secE</name>
    <name evidence="10" type="ORF">IAA61_08575</name>
</gene>
<keyword evidence="6 9" id="KW-1133">Transmembrane helix</keyword>
<evidence type="ECO:0000256" key="5">
    <source>
        <dbReference type="ARBA" id="ARBA00022927"/>
    </source>
</evidence>
<sequence length="75" mass="8784">MAEANVKPKKKPFFARMKKYFKDTKSELKKVTWPSKEQLKKNTIVILVFIIIVGIFLFAFDMLFAWLSSLLTNIV</sequence>
<comment type="subunit">
    <text evidence="9">Component of the Sec protein translocase complex. Heterotrimer consisting of SecY, SecE and SecG subunits. The heterotrimers can form oligomers, although 1 heterotrimer is thought to be able to translocate proteins. Interacts with the ribosome. Interacts with SecDF, and other proteins may be involved. Interacts with SecA.</text>
</comment>
<keyword evidence="2 9" id="KW-0813">Transport</keyword>
<evidence type="ECO:0000256" key="8">
    <source>
        <dbReference type="ARBA" id="ARBA00023136"/>
    </source>
</evidence>
<accession>A0A9D1MCM9</accession>
<dbReference type="AlphaFoldDB" id="A0A9D1MCM9"/>
<dbReference type="NCBIfam" id="TIGR00964">
    <property type="entry name" value="secE_bact"/>
    <property type="match status" value="1"/>
</dbReference>
<evidence type="ECO:0000256" key="7">
    <source>
        <dbReference type="ARBA" id="ARBA00023010"/>
    </source>
</evidence>
<feature type="transmembrane region" description="Helical" evidence="9">
    <location>
        <begin position="44"/>
        <end position="67"/>
    </location>
</feature>
<keyword evidence="3 9" id="KW-1003">Cell membrane</keyword>
<dbReference type="Gene3D" id="1.20.5.1030">
    <property type="entry name" value="Preprotein translocase secy subunit"/>
    <property type="match status" value="1"/>
</dbReference>
<protein>
    <recommendedName>
        <fullName evidence="9">Protein translocase subunit SecE</fullName>
    </recommendedName>
</protein>
<proteinExistence type="inferred from homology"/>
<evidence type="ECO:0000313" key="10">
    <source>
        <dbReference type="EMBL" id="HIU57842.1"/>
    </source>
</evidence>
<comment type="subcellular location">
    <subcellularLocation>
        <location evidence="9">Cell membrane</location>
        <topology evidence="9">Single-pass membrane protein</topology>
    </subcellularLocation>
    <subcellularLocation>
        <location evidence="1">Membrane</location>
    </subcellularLocation>
</comment>
<evidence type="ECO:0000313" key="11">
    <source>
        <dbReference type="Proteomes" id="UP000824109"/>
    </source>
</evidence>
<organism evidence="10 11">
    <name type="scientific">Candidatus Ornithomonoglobus merdipullorum</name>
    <dbReference type="NCBI Taxonomy" id="2840895"/>
    <lineage>
        <taxon>Bacteria</taxon>
        <taxon>Bacillati</taxon>
        <taxon>Bacillota</taxon>
        <taxon>Clostridia</taxon>
        <taxon>Candidatus Ornithomonoglobus</taxon>
    </lineage>
</organism>
<evidence type="ECO:0000256" key="3">
    <source>
        <dbReference type="ARBA" id="ARBA00022475"/>
    </source>
</evidence>
<reference evidence="10" key="2">
    <citation type="journal article" date="2021" name="PeerJ">
        <title>Extensive microbial diversity within the chicken gut microbiome revealed by metagenomics and culture.</title>
        <authorList>
            <person name="Gilroy R."/>
            <person name="Ravi A."/>
            <person name="Getino M."/>
            <person name="Pursley I."/>
            <person name="Horton D.L."/>
            <person name="Alikhan N.F."/>
            <person name="Baker D."/>
            <person name="Gharbi K."/>
            <person name="Hall N."/>
            <person name="Watson M."/>
            <person name="Adriaenssens E.M."/>
            <person name="Foster-Nyarko E."/>
            <person name="Jarju S."/>
            <person name="Secka A."/>
            <person name="Antonio M."/>
            <person name="Oren A."/>
            <person name="Chaudhuri R.R."/>
            <person name="La Ragione R."/>
            <person name="Hildebrand F."/>
            <person name="Pallen M.J."/>
        </authorList>
    </citation>
    <scope>NUCLEOTIDE SEQUENCE</scope>
    <source>
        <strain evidence="10">USAMLcec3-3695</strain>
    </source>
</reference>
<dbReference type="GO" id="GO:0005886">
    <property type="term" value="C:plasma membrane"/>
    <property type="evidence" value="ECO:0007669"/>
    <property type="project" value="UniProtKB-SubCell"/>
</dbReference>
<dbReference type="GO" id="GO:0006605">
    <property type="term" value="P:protein targeting"/>
    <property type="evidence" value="ECO:0007669"/>
    <property type="project" value="UniProtKB-UniRule"/>
</dbReference>
<dbReference type="GO" id="GO:0065002">
    <property type="term" value="P:intracellular protein transmembrane transport"/>
    <property type="evidence" value="ECO:0007669"/>
    <property type="project" value="UniProtKB-UniRule"/>
</dbReference>
<comment type="similarity">
    <text evidence="9">Belongs to the SecE/SEC61-gamma family.</text>
</comment>
<comment type="caution">
    <text evidence="10">The sequence shown here is derived from an EMBL/GenBank/DDBJ whole genome shotgun (WGS) entry which is preliminary data.</text>
</comment>
<name>A0A9D1MCM9_9FIRM</name>